<feature type="compositionally biased region" description="Polar residues" evidence="2">
    <location>
        <begin position="2454"/>
        <end position="2464"/>
    </location>
</feature>
<feature type="region of interest" description="Disordered" evidence="2">
    <location>
        <begin position="473"/>
        <end position="492"/>
    </location>
</feature>
<dbReference type="InterPro" id="IPR005162">
    <property type="entry name" value="Retrotrans_gag_dom"/>
</dbReference>
<feature type="compositionally biased region" description="Polar residues" evidence="2">
    <location>
        <begin position="129"/>
        <end position="142"/>
    </location>
</feature>
<accession>A0A8T1XBU7</accession>
<feature type="compositionally biased region" description="Basic and acidic residues" evidence="2">
    <location>
        <begin position="2465"/>
        <end position="2487"/>
    </location>
</feature>
<evidence type="ECO:0000259" key="4">
    <source>
        <dbReference type="Pfam" id="PF03732"/>
    </source>
</evidence>
<dbReference type="CDD" id="cd00303">
    <property type="entry name" value="retropepsin_like"/>
    <property type="match status" value="1"/>
</dbReference>
<proteinExistence type="predicted"/>
<comment type="caution">
    <text evidence="5">The sequence shown here is derived from an EMBL/GenBank/DDBJ whole genome shotgun (WGS) entry which is preliminary data.</text>
</comment>
<feature type="compositionally biased region" description="Polar residues" evidence="2">
    <location>
        <begin position="2270"/>
        <end position="2284"/>
    </location>
</feature>
<dbReference type="Proteomes" id="UP000694251">
    <property type="component" value="Unassembled WGS sequence"/>
</dbReference>
<feature type="domain" description="Arabidopsis retrotransposon Orf1 C-terminal" evidence="3">
    <location>
        <begin position="1545"/>
        <end position="1844"/>
    </location>
</feature>
<evidence type="ECO:0000313" key="6">
    <source>
        <dbReference type="Proteomes" id="UP000694251"/>
    </source>
</evidence>
<feature type="compositionally biased region" description="Basic and acidic residues" evidence="2">
    <location>
        <begin position="2026"/>
        <end position="2040"/>
    </location>
</feature>
<keyword evidence="1" id="KW-0175">Coiled coil</keyword>
<organism evidence="5 6">
    <name type="scientific">Arabidopsis suecica</name>
    <name type="common">Swedish thale-cress</name>
    <name type="synonym">Cardaminopsis suecica</name>
    <dbReference type="NCBI Taxonomy" id="45249"/>
    <lineage>
        <taxon>Eukaryota</taxon>
        <taxon>Viridiplantae</taxon>
        <taxon>Streptophyta</taxon>
        <taxon>Embryophyta</taxon>
        <taxon>Tracheophyta</taxon>
        <taxon>Spermatophyta</taxon>
        <taxon>Magnoliopsida</taxon>
        <taxon>eudicotyledons</taxon>
        <taxon>Gunneridae</taxon>
        <taxon>Pentapetalae</taxon>
        <taxon>rosids</taxon>
        <taxon>malvids</taxon>
        <taxon>Brassicales</taxon>
        <taxon>Brassicaceae</taxon>
        <taxon>Camelineae</taxon>
        <taxon>Arabidopsis</taxon>
    </lineage>
</organism>
<feature type="domain" description="Retrotransposon gag" evidence="4">
    <location>
        <begin position="801"/>
        <end position="891"/>
    </location>
</feature>
<dbReference type="PANTHER" id="PTHR33067:SF31">
    <property type="entry name" value="RNA-DIRECTED DNA POLYMERASE"/>
    <property type="match status" value="1"/>
</dbReference>
<feature type="region of interest" description="Disordered" evidence="2">
    <location>
        <begin position="2450"/>
        <end position="2491"/>
    </location>
</feature>
<feature type="compositionally biased region" description="Basic and acidic residues" evidence="2">
    <location>
        <begin position="1966"/>
        <end position="1987"/>
    </location>
</feature>
<feature type="non-terminal residue" evidence="5">
    <location>
        <position position="2614"/>
    </location>
</feature>
<feature type="region of interest" description="Disordered" evidence="2">
    <location>
        <begin position="126"/>
        <end position="150"/>
    </location>
</feature>
<dbReference type="OrthoDB" id="430238at2759"/>
<feature type="region of interest" description="Disordered" evidence="2">
    <location>
        <begin position="714"/>
        <end position="744"/>
    </location>
</feature>
<evidence type="ECO:0000259" key="3">
    <source>
        <dbReference type="Pfam" id="PF03078"/>
    </source>
</evidence>
<feature type="region of interest" description="Disordered" evidence="2">
    <location>
        <begin position="2248"/>
        <end position="2291"/>
    </location>
</feature>
<sequence>MLGFGSPHILRNLMSSEPDLNDPRGVKAWLGYVYWTNNRAAWWFFPGSRGVSFAGSGCVSWNDIRAGSLFLLREATRCMSTMTEPTDRLPVPRLLTFHLAGLSNFVACSRSFPLTSGNFLAYSREGSEPSLSRQDGASSSSNAREEPNPFVAGEDAIADIARELDLPKYPKPSLVRKTRAPAADEAGTSNWQDVTKPLLQVDSVVRDLIPDYSFLDYNTFHEASRRDFGAELRDEERDHAYASEELFRDSPSTQVGGEQILHFPGERQDNHLGFLSKDEPYTDHFFFVALNDVSVPENLVGTILTRWGTLARSIRFLEPCPGDIVSVHGELPAGKCNWVDHFSRERVERALKLSCGVSCSSSSESLDHRFSHFNELQETKLTLQEVYEKKRKEAREKKRAKEDAGTSQVALEAGAVGSVPEATATPDIVPEATPLVAKPVEGHEFLSSPSGSAAMNRLETIFGLPVRDRSKASGKRIRSSYPEAKNKKKKRKEAEIAQKVAEPIFEDKTASANLIGACAWVISSMNSMVQSYDSSTRSNLSAVAKLLEAEKRLAAAELARADVDSKAAVALQEKEKAERNAFTHKETMSVSPRPMLRSLFVEKMKAVEAKLTMVDQASDRVVEATDQWNARWMRSVLPTKPVRTSVAMPREMKDLTSDPNQLSFYFCVYLCCMRTRSKGNQNLLFDNNIDSIARELRERRNTVNLVPQQPLEMAEEQNQQNGPANIGSGDAPRDHRQRKGIAPPAIKNNNFEIKSCLISMIQGNKFHGLPMEDPLDHLDEFDRLCNLTKINGVSEDGFKLRLFPFSLGDKAHIWEKNLAHDSITTWDDCKKAFLSKFFSNARTARLRNEISGFSQKTGESFCEAWKRFKGYTNQCPHHGFTKASLLSTLYREVLPRIRMLLDTANNGNFQNKDVEEGWELVENLAQSDGNYNKDCDRTVMGTTDSDDKHRKEIKALNDKLDKILLSQQKHVHFLVDDEQFQVQDGEGNQLEEVSYINNNQGGYKGYNNFKTNNPNISYRSTNVANPQDQGQASSSMEIAKKLSELHHKLDCNYNDLNAKVEALNTKVRYLEGQSASTSAPKVTGLPGKSIQNPKEYATAHAITICHDRELPTRPVPDFITRDSDVQEGEASTQVEVSIVEFNHSAGSRHLIQSTSEEKAAIIERMVKRFKPTPLPSRALPWTFRKAWMERYKSVVAKQLDEIEAVMPLMEILNLIPDPHKDVRNLILERIKMYHDSDDESDATPSRTADKRIVQEKLEDPGSFTLPCSIGKLTFSDCLCDLGASVSLMPLSVARRLEFIQYKPCDLTLILADRSSRKPFGMLKDLPVMINGVEVPTDFVVLDMEVEHKDPLILGKPFLASVGAVIDVREGKISLNLGKHIKLQFGINKIPQGSTEDGRTSGNDRAISGEGYETERVKGLKKRSDKQDEIIEKLAHTVEELRSKLNQMQKEAQPKGVINIIPRKEFTSRWSQETDYPPEEKETYFEERGIEYSAADLSKEDADGESSMDPDYNVDEAESWSARPREQHVYQSFRDEIECSTARRNQRRAEIARGKRAMSSRYELIDEDIETEYEPESWRKETKLLNKPDEVTVEEYIRFFEMNDFWGTRYPCYETLAQLGLLEDVQYLFEKFHLKTLMSYPYHAYKEETIEFLSTLQVEMYEAFTDFELDTMGLGFLTFSVNEQRYQLSIKRLEELFGFPSGKGTKPRFDREELKDLWATIGNNLPLNSARSKSNQIRSPMIRYFQRSVANVFYSRESIGTVSNTDMEMIDYALTGILRRTKGKNVLRGDLNNAPPVMPLLIHLCGYRKWALTNRKKKVRGALCVGGIVTPILQACRVPLKEPGILEGRNIDFKPALEEIYFEGSPPTEEISHTEGGTTEDIDETDDIDEAEFDTSMYHFNEHIPPARESRSLSEAHRTNSKLQKWCMKQDKLLAKCLRAIKFLKNKHSCSSSTTAIPQGHLPQDMPSRRYDAPEPSRRRPEPREQEILHVPARHSSFEPRESGRKRRTTHTRSSSGSGRLLQSRSLCDRGASRSRRREDEYPQSGAGRQRADEVEYPPAGADTEQGDDDEIALLFGAVDELSGRSGPDHDKTTQPRGRVGASRSQETTRPRGRASSSPSPDHHSITSLDPDVECLHLHCQTTTRPHHSTWKSSITITPLDCILDDKLQSLLHSALNRHSSTRKKRILRLLTRPPTRPHGSSTVLNPSQYFVTMSTTEERSSHNRNKHLIEALTTEMGQIFDSHLNQIRQGHHKARKRKEQELKSKPPDNSLRSIQSSPQKITHTPKSKSVFHSDYKPTNALFKFSGKQDYLEWEKNMDEWFSYKNFLSEMRFVCALSHLTGDAYKWWLQEVDDRLYYKEPPITLWRDLKKLIRNKYAPQALECTPKGNPKIQGLAAQEKEQGLAPYSKENPIAEQQLKDEILKILNAYNKPKKVKSTSQPKMVTEEVVVHKQNRQPSLASSGEQKQCHTMEHENDKTEGSTKEENHHLVSTTSQACRADYVSKITILNMKGPPYVSQPVLNQELPKQEPRELGGFTQVEAVMVHKQSPRAECNIFFKDKRPDATPPFKTRSCTLWGPIKKTNDREISTHHMSKSRDPREDYQNQLRLKHMEECI</sequence>
<protein>
    <submittedName>
        <fullName evidence="5">Retrotransposon gag domain</fullName>
    </submittedName>
</protein>
<dbReference type="Pfam" id="PF03732">
    <property type="entry name" value="Retrotrans_gag"/>
    <property type="match status" value="1"/>
</dbReference>
<dbReference type="InterPro" id="IPR004312">
    <property type="entry name" value="ATHILA_Orf1_C"/>
</dbReference>
<feature type="compositionally biased region" description="Low complexity" evidence="2">
    <location>
        <begin position="2011"/>
        <end position="2025"/>
    </location>
</feature>
<keyword evidence="6" id="KW-1185">Reference proteome</keyword>
<feature type="region of interest" description="Disordered" evidence="2">
    <location>
        <begin position="1948"/>
        <end position="2066"/>
    </location>
</feature>
<dbReference type="Pfam" id="PF03078">
    <property type="entry name" value="ATHILA"/>
    <property type="match status" value="1"/>
</dbReference>
<dbReference type="EMBL" id="JAEFBJ010000078">
    <property type="protein sequence ID" value="KAG7530756.1"/>
    <property type="molecule type" value="Genomic_DNA"/>
</dbReference>
<feature type="coiled-coil region" evidence="1">
    <location>
        <begin position="1046"/>
        <end position="1073"/>
    </location>
</feature>
<reference evidence="5 6" key="1">
    <citation type="submission" date="2020-12" db="EMBL/GenBank/DDBJ databases">
        <title>Concerted genomic and epigenomic changes stabilize Arabidopsis allopolyploids.</title>
        <authorList>
            <person name="Chen Z."/>
        </authorList>
    </citation>
    <scope>NUCLEOTIDE SEQUENCE [LARGE SCALE GENOMIC DNA]</scope>
    <source>
        <strain evidence="5">As9502</strain>
        <tissue evidence="5">Leaf</tissue>
    </source>
</reference>
<evidence type="ECO:0000256" key="2">
    <source>
        <dbReference type="SAM" id="MobiDB-lite"/>
    </source>
</evidence>
<feature type="coiled-coil region" evidence="1">
    <location>
        <begin position="546"/>
        <end position="580"/>
    </location>
</feature>
<evidence type="ECO:0000313" key="5">
    <source>
        <dbReference type="EMBL" id="KAG7530756.1"/>
    </source>
</evidence>
<name>A0A8T1XBU7_ARASU</name>
<feature type="coiled-coil region" evidence="1">
    <location>
        <begin position="373"/>
        <end position="404"/>
    </location>
</feature>
<evidence type="ECO:0000256" key="1">
    <source>
        <dbReference type="SAM" id="Coils"/>
    </source>
</evidence>
<dbReference type="PANTHER" id="PTHR33067">
    <property type="entry name" value="RNA-DIRECTED DNA POLYMERASE-RELATED"/>
    <property type="match status" value="1"/>
</dbReference>
<gene>
    <name evidence="5" type="ORF">ISN44_Un78g000150</name>
</gene>
<feature type="region of interest" description="Disordered" evidence="2">
    <location>
        <begin position="2080"/>
        <end position="2128"/>
    </location>
</feature>